<reference evidence="1 2" key="1">
    <citation type="submission" date="2019-03" db="EMBL/GenBank/DDBJ databases">
        <title>Genomic Encyclopedia of Type Strains, Phase IV (KMG-IV): sequencing the most valuable type-strain genomes for metagenomic binning, comparative biology and taxonomic classification.</title>
        <authorList>
            <person name="Goeker M."/>
        </authorList>
    </citation>
    <scope>NUCLEOTIDE SEQUENCE [LARGE SCALE GENOMIC DNA]</scope>
    <source>
        <strain evidence="1 2">DSM 44496</strain>
    </source>
</reference>
<organism evidence="1 2">
    <name type="scientific">Nocardia ignorata</name>
    <dbReference type="NCBI Taxonomy" id="145285"/>
    <lineage>
        <taxon>Bacteria</taxon>
        <taxon>Bacillati</taxon>
        <taxon>Actinomycetota</taxon>
        <taxon>Actinomycetes</taxon>
        <taxon>Mycobacteriales</taxon>
        <taxon>Nocardiaceae</taxon>
        <taxon>Nocardia</taxon>
    </lineage>
</organism>
<evidence type="ECO:0000313" key="1">
    <source>
        <dbReference type="EMBL" id="TDP33073.1"/>
    </source>
</evidence>
<dbReference type="RefSeq" id="WP_067489506.1">
    <property type="nucleotide sequence ID" value="NZ_SNXK01000005.1"/>
</dbReference>
<keyword evidence="2" id="KW-1185">Reference proteome</keyword>
<dbReference type="SUPFAM" id="SSF46785">
    <property type="entry name" value="Winged helix' DNA-binding domain"/>
    <property type="match status" value="1"/>
</dbReference>
<comment type="caution">
    <text evidence="1">The sequence shown here is derived from an EMBL/GenBank/DDBJ whole genome shotgun (WGS) entry which is preliminary data.</text>
</comment>
<dbReference type="AlphaFoldDB" id="A0A4R6P7A6"/>
<gene>
    <name evidence="1" type="ORF">DFR75_105311</name>
</gene>
<dbReference type="InterPro" id="IPR036390">
    <property type="entry name" value="WH_DNA-bd_sf"/>
</dbReference>
<evidence type="ECO:0000313" key="2">
    <source>
        <dbReference type="Proteomes" id="UP000295087"/>
    </source>
</evidence>
<protein>
    <submittedName>
        <fullName evidence="1">Uncharacterized protein</fullName>
    </submittedName>
</protein>
<name>A0A4R6P7A6_NOCIG</name>
<sequence length="97" mass="11364">MQQPTSIGRTDIMPEFFRRFRHRYGPMTDTLETDVFALLQPGGMLTADTIAHNLNAPKWRVVRVLNTLRDKGNAFRNRRGEWQLSAGKRRPERQVIR</sequence>
<dbReference type="EMBL" id="SNXK01000005">
    <property type="protein sequence ID" value="TDP33073.1"/>
    <property type="molecule type" value="Genomic_DNA"/>
</dbReference>
<accession>A0A4R6P7A6</accession>
<proteinExistence type="predicted"/>
<dbReference type="Proteomes" id="UP000295087">
    <property type="component" value="Unassembled WGS sequence"/>
</dbReference>